<dbReference type="Gene3D" id="3.90.226.10">
    <property type="entry name" value="2-enoyl-CoA Hydratase, Chain A, domain 1"/>
    <property type="match status" value="1"/>
</dbReference>
<feature type="domain" description="NfeD-like C-terminal" evidence="7">
    <location>
        <begin position="411"/>
        <end position="464"/>
    </location>
</feature>
<dbReference type="PANTHER" id="PTHR33507:SF3">
    <property type="entry name" value="INNER MEMBRANE PROTEIN YBBJ"/>
    <property type="match status" value="1"/>
</dbReference>
<comment type="subcellular location">
    <subcellularLocation>
        <location evidence="1">Membrane</location>
        <topology evidence="1">Multi-pass membrane protein</topology>
    </subcellularLocation>
</comment>
<feature type="transmembrane region" description="Helical" evidence="5">
    <location>
        <begin position="297"/>
        <end position="316"/>
    </location>
</feature>
<dbReference type="PANTHER" id="PTHR33507">
    <property type="entry name" value="INNER MEMBRANE PROTEIN YBBJ"/>
    <property type="match status" value="1"/>
</dbReference>
<dbReference type="InterPro" id="IPR056739">
    <property type="entry name" value="NfeD_membrane"/>
</dbReference>
<dbReference type="InterPro" id="IPR002810">
    <property type="entry name" value="NfeD-like_C"/>
</dbReference>
<dbReference type="Pfam" id="PF01957">
    <property type="entry name" value="NfeD"/>
    <property type="match status" value="1"/>
</dbReference>
<dbReference type="Pfam" id="PF24961">
    <property type="entry name" value="NfeD_membrane"/>
    <property type="match status" value="1"/>
</dbReference>
<protein>
    <submittedName>
        <fullName evidence="10">Nodulation protein NfeD</fullName>
    </submittedName>
</protein>
<keyword evidence="2 5" id="KW-0812">Transmembrane</keyword>
<proteinExistence type="predicted"/>
<name>A0A9D1KD15_9BACT</name>
<dbReference type="Proteomes" id="UP000886722">
    <property type="component" value="Unassembled WGS sequence"/>
</dbReference>
<feature type="transmembrane region" description="Helical" evidence="5">
    <location>
        <begin position="323"/>
        <end position="341"/>
    </location>
</feature>
<keyword evidence="4 5" id="KW-0472">Membrane</keyword>
<evidence type="ECO:0000259" key="7">
    <source>
        <dbReference type="Pfam" id="PF01957"/>
    </source>
</evidence>
<feature type="transmembrane region" description="Helical" evidence="5">
    <location>
        <begin position="361"/>
        <end position="378"/>
    </location>
</feature>
<dbReference type="SUPFAM" id="SSF52096">
    <property type="entry name" value="ClpP/crotonase"/>
    <property type="match status" value="1"/>
</dbReference>
<evidence type="ECO:0000256" key="5">
    <source>
        <dbReference type="SAM" id="Phobius"/>
    </source>
</evidence>
<evidence type="ECO:0000256" key="6">
    <source>
        <dbReference type="SAM" id="SignalP"/>
    </source>
</evidence>
<dbReference type="CDD" id="cd07021">
    <property type="entry name" value="Clp_protease_NfeD_like"/>
    <property type="match status" value="1"/>
</dbReference>
<dbReference type="InterPro" id="IPR052165">
    <property type="entry name" value="Membrane_assoc_protease"/>
</dbReference>
<gene>
    <name evidence="10" type="ORF">IAD06_03860</name>
</gene>
<feature type="chain" id="PRO_5039616466" evidence="6">
    <location>
        <begin position="23"/>
        <end position="472"/>
    </location>
</feature>
<dbReference type="GO" id="GO:0005886">
    <property type="term" value="C:plasma membrane"/>
    <property type="evidence" value="ECO:0007669"/>
    <property type="project" value="TreeGrafter"/>
</dbReference>
<evidence type="ECO:0000256" key="2">
    <source>
        <dbReference type="ARBA" id="ARBA00022692"/>
    </source>
</evidence>
<evidence type="ECO:0000313" key="11">
    <source>
        <dbReference type="Proteomes" id="UP000886722"/>
    </source>
</evidence>
<feature type="signal peptide" evidence="6">
    <location>
        <begin position="1"/>
        <end position="22"/>
    </location>
</feature>
<dbReference type="SUPFAM" id="SSF141322">
    <property type="entry name" value="NfeD domain-like"/>
    <property type="match status" value="1"/>
</dbReference>
<dbReference type="InterPro" id="IPR012340">
    <property type="entry name" value="NA-bd_OB-fold"/>
</dbReference>
<evidence type="ECO:0000259" key="9">
    <source>
        <dbReference type="Pfam" id="PF25145"/>
    </source>
</evidence>
<feature type="transmembrane region" description="Helical" evidence="5">
    <location>
        <begin position="245"/>
        <end position="265"/>
    </location>
</feature>
<dbReference type="InterPro" id="IPR056738">
    <property type="entry name" value="NfeD1b_N"/>
</dbReference>
<feature type="domain" description="NfeD integral membrane" evidence="8">
    <location>
        <begin position="251"/>
        <end position="379"/>
    </location>
</feature>
<keyword evidence="6" id="KW-0732">Signal</keyword>
<dbReference type="AlphaFoldDB" id="A0A9D1KD15"/>
<evidence type="ECO:0000259" key="8">
    <source>
        <dbReference type="Pfam" id="PF24961"/>
    </source>
</evidence>
<evidence type="ECO:0000313" key="10">
    <source>
        <dbReference type="EMBL" id="HIT39159.1"/>
    </source>
</evidence>
<feature type="transmembrane region" description="Helical" evidence="5">
    <location>
        <begin position="272"/>
        <end position="291"/>
    </location>
</feature>
<evidence type="ECO:0000256" key="4">
    <source>
        <dbReference type="ARBA" id="ARBA00023136"/>
    </source>
</evidence>
<accession>A0A9D1KD15</accession>
<keyword evidence="3 5" id="KW-1133">Transmembrane helix</keyword>
<dbReference type="InterPro" id="IPR029045">
    <property type="entry name" value="ClpP/crotonase-like_dom_sf"/>
</dbReference>
<dbReference type="Gene3D" id="2.40.50.140">
    <property type="entry name" value="Nucleic acid-binding proteins"/>
    <property type="match status" value="1"/>
</dbReference>
<reference evidence="10" key="2">
    <citation type="journal article" date="2021" name="PeerJ">
        <title>Extensive microbial diversity within the chicken gut microbiome revealed by metagenomics and culture.</title>
        <authorList>
            <person name="Gilroy R."/>
            <person name="Ravi A."/>
            <person name="Getino M."/>
            <person name="Pursley I."/>
            <person name="Horton D.L."/>
            <person name="Alikhan N.F."/>
            <person name="Baker D."/>
            <person name="Gharbi K."/>
            <person name="Hall N."/>
            <person name="Watson M."/>
            <person name="Adriaenssens E.M."/>
            <person name="Foster-Nyarko E."/>
            <person name="Jarju S."/>
            <person name="Secka A."/>
            <person name="Antonio M."/>
            <person name="Oren A."/>
            <person name="Chaudhuri R.R."/>
            <person name="La Ragione R."/>
            <person name="Hildebrand F."/>
            <person name="Pallen M.J."/>
        </authorList>
    </citation>
    <scope>NUCLEOTIDE SEQUENCE</scope>
    <source>
        <strain evidence="10">21143</strain>
    </source>
</reference>
<feature type="domain" description="NfeD1b N-terminal" evidence="9">
    <location>
        <begin position="32"/>
        <end position="161"/>
    </location>
</feature>
<comment type="caution">
    <text evidence="10">The sequence shown here is derived from an EMBL/GenBank/DDBJ whole genome shotgun (WGS) entry which is preliminary data.</text>
</comment>
<evidence type="ECO:0000256" key="1">
    <source>
        <dbReference type="ARBA" id="ARBA00004141"/>
    </source>
</evidence>
<sequence>MKKIILFLIFGAFLFSSNTVVGGDMPETPLFYRINIDKEIGATTWRYMQKGYDEARKAGAAAIILRLNTYGGTVVHADSIRTLILNSSMPVYAFIDNNAASAGALIAISCDSIYMREGANIGAATVVNQTGKAMPDKYQSYMRATIRSTAEAQGYDTVYTVSGDTEVHWRRNPQIAEAMVDERIVVPGLCDSTKVLTLTAREALQWGYCEAIAESVDDIITSRLGYWQYKVEQFEPSFYDDLVGFLQNPVVQGILIMLIIGGIYFEIQTPGVGFPLAVSVIAAILYFAPLYLSGLAASWEILVFLLGIILLVLELLVIPGFGIAGILGLICFFGGLLLALLNNTDFDFFWVPVDSITRGSIVILGGLLGTVLLSLFLMKRIGRKGLFYRVALHAEQNIEDGYVAVSEHLTGMVGREGVAVTVMRPSGKVRIDGDDYDAISYYNTYLDPGTPVKVVKVENMQLYVVSVNVDEK</sequence>
<dbReference type="EMBL" id="DVKT01000032">
    <property type="protein sequence ID" value="HIT39159.1"/>
    <property type="molecule type" value="Genomic_DNA"/>
</dbReference>
<evidence type="ECO:0000256" key="3">
    <source>
        <dbReference type="ARBA" id="ARBA00022989"/>
    </source>
</evidence>
<reference evidence="10" key="1">
    <citation type="submission" date="2020-10" db="EMBL/GenBank/DDBJ databases">
        <authorList>
            <person name="Gilroy R."/>
        </authorList>
    </citation>
    <scope>NUCLEOTIDE SEQUENCE</scope>
    <source>
        <strain evidence="10">21143</strain>
    </source>
</reference>
<dbReference type="Pfam" id="PF25145">
    <property type="entry name" value="NfeD1b_N"/>
    <property type="match status" value="1"/>
</dbReference>
<organism evidence="10 11">
    <name type="scientific">Candidatus Caccoplasma intestinavium</name>
    <dbReference type="NCBI Taxonomy" id="2840716"/>
    <lineage>
        <taxon>Bacteria</taxon>
        <taxon>Pseudomonadati</taxon>
        <taxon>Bacteroidota</taxon>
        <taxon>Bacteroidia</taxon>
        <taxon>Bacteroidales</taxon>
        <taxon>Bacteroidaceae</taxon>
        <taxon>Bacteroidaceae incertae sedis</taxon>
        <taxon>Candidatus Caccoplasma</taxon>
    </lineage>
</organism>